<keyword evidence="7" id="KW-1185">Reference proteome</keyword>
<keyword evidence="4" id="KW-0472">Membrane</keyword>
<feature type="compositionally biased region" description="Low complexity" evidence="3">
    <location>
        <begin position="145"/>
        <end position="163"/>
    </location>
</feature>
<evidence type="ECO:0000256" key="2">
    <source>
        <dbReference type="ARBA" id="ARBA00023180"/>
    </source>
</evidence>
<dbReference type="InterPro" id="IPR039391">
    <property type="entry name" value="Phytocyanin-like"/>
</dbReference>
<name>A0A6J1CNA9_MOMCH</name>
<gene>
    <name evidence="8" type="primary">LOC111012673</name>
</gene>
<dbReference type="Proteomes" id="UP000504603">
    <property type="component" value="Unplaced"/>
</dbReference>
<evidence type="ECO:0000256" key="3">
    <source>
        <dbReference type="SAM" id="MobiDB-lite"/>
    </source>
</evidence>
<evidence type="ECO:0000259" key="6">
    <source>
        <dbReference type="PROSITE" id="PS51485"/>
    </source>
</evidence>
<feature type="region of interest" description="Disordered" evidence="3">
    <location>
        <begin position="130"/>
        <end position="164"/>
    </location>
</feature>
<dbReference type="GeneID" id="111012673"/>
<dbReference type="InterPro" id="IPR003245">
    <property type="entry name" value="Phytocyanin_dom"/>
</dbReference>
<keyword evidence="4" id="KW-0812">Transmembrane</keyword>
<protein>
    <submittedName>
        <fullName evidence="8">Mavicyanin-like</fullName>
    </submittedName>
</protein>
<dbReference type="Pfam" id="PF02298">
    <property type="entry name" value="Cu_bind_like"/>
    <property type="match status" value="1"/>
</dbReference>
<keyword evidence="4" id="KW-1133">Transmembrane helix</keyword>
<dbReference type="SUPFAM" id="SSF49503">
    <property type="entry name" value="Cupredoxins"/>
    <property type="match status" value="1"/>
</dbReference>
<dbReference type="GO" id="GO:0009055">
    <property type="term" value="F:electron transfer activity"/>
    <property type="evidence" value="ECO:0007669"/>
    <property type="project" value="InterPro"/>
</dbReference>
<keyword evidence="1" id="KW-1015">Disulfide bond</keyword>
<dbReference type="GO" id="GO:0005886">
    <property type="term" value="C:plasma membrane"/>
    <property type="evidence" value="ECO:0007669"/>
    <property type="project" value="TreeGrafter"/>
</dbReference>
<accession>A0A6J1CNA9</accession>
<dbReference type="OrthoDB" id="1896188at2759"/>
<reference evidence="8" key="1">
    <citation type="submission" date="2025-08" db="UniProtKB">
        <authorList>
            <consortium name="RefSeq"/>
        </authorList>
    </citation>
    <scope>IDENTIFICATION</scope>
    <source>
        <strain evidence="8">OHB3-1</strain>
    </source>
</reference>
<feature type="chain" id="PRO_5027006252" evidence="5">
    <location>
        <begin position="20"/>
        <end position="187"/>
    </location>
</feature>
<feature type="transmembrane region" description="Helical" evidence="4">
    <location>
        <begin position="168"/>
        <end position="186"/>
    </location>
</feature>
<feature type="domain" description="Phytocyanin" evidence="6">
    <location>
        <begin position="29"/>
        <end position="129"/>
    </location>
</feature>
<dbReference type="Gene3D" id="2.60.40.420">
    <property type="entry name" value="Cupredoxins - blue copper proteins"/>
    <property type="match status" value="1"/>
</dbReference>
<evidence type="ECO:0000256" key="4">
    <source>
        <dbReference type="SAM" id="Phobius"/>
    </source>
</evidence>
<evidence type="ECO:0000256" key="1">
    <source>
        <dbReference type="ARBA" id="ARBA00023157"/>
    </source>
</evidence>
<feature type="signal peptide" evidence="5">
    <location>
        <begin position="1"/>
        <end position="19"/>
    </location>
</feature>
<dbReference type="InterPro" id="IPR008972">
    <property type="entry name" value="Cupredoxin"/>
</dbReference>
<evidence type="ECO:0000313" key="7">
    <source>
        <dbReference type="Proteomes" id="UP000504603"/>
    </source>
</evidence>
<dbReference type="PROSITE" id="PS51485">
    <property type="entry name" value="PHYTOCYANIN"/>
    <property type="match status" value="1"/>
</dbReference>
<sequence>MAAMKKLLAVLTAAFFVNSATPPGAGAETHHVVGGDRGWDVDSDISSWSAGRSFRVGDKIWFAYSAAHGNVVELRSQEEYEACDVSNFTRMYTDGIDIVALNGEGIRYFASSEQESCKKGLKLHVQVQAQAQQNSETTEDERTNDVSVADSAAAPSTPSTSSPPHTPISYITLTLFLFMLGLTYWIS</sequence>
<evidence type="ECO:0000256" key="5">
    <source>
        <dbReference type="SAM" id="SignalP"/>
    </source>
</evidence>
<dbReference type="PANTHER" id="PTHR33021">
    <property type="entry name" value="BLUE COPPER PROTEIN"/>
    <property type="match status" value="1"/>
</dbReference>
<keyword evidence="2" id="KW-0325">Glycoprotein</keyword>
<dbReference type="CDD" id="cd04216">
    <property type="entry name" value="Phytocyanin"/>
    <property type="match status" value="1"/>
</dbReference>
<proteinExistence type="predicted"/>
<dbReference type="KEGG" id="mcha:111012673"/>
<dbReference type="PANTHER" id="PTHR33021:SF31">
    <property type="entry name" value="OS02G0720100 PROTEIN"/>
    <property type="match status" value="1"/>
</dbReference>
<organism evidence="7 8">
    <name type="scientific">Momordica charantia</name>
    <name type="common">Bitter gourd</name>
    <name type="synonym">Balsam pear</name>
    <dbReference type="NCBI Taxonomy" id="3673"/>
    <lineage>
        <taxon>Eukaryota</taxon>
        <taxon>Viridiplantae</taxon>
        <taxon>Streptophyta</taxon>
        <taxon>Embryophyta</taxon>
        <taxon>Tracheophyta</taxon>
        <taxon>Spermatophyta</taxon>
        <taxon>Magnoliopsida</taxon>
        <taxon>eudicotyledons</taxon>
        <taxon>Gunneridae</taxon>
        <taxon>Pentapetalae</taxon>
        <taxon>rosids</taxon>
        <taxon>fabids</taxon>
        <taxon>Cucurbitales</taxon>
        <taxon>Cucurbitaceae</taxon>
        <taxon>Momordiceae</taxon>
        <taxon>Momordica</taxon>
    </lineage>
</organism>
<dbReference type="FunFam" id="2.60.40.420:FF:000034">
    <property type="entry name" value="Cupredoxin superfamily protein"/>
    <property type="match status" value="1"/>
</dbReference>
<dbReference type="RefSeq" id="XP_022142597.1">
    <property type="nucleotide sequence ID" value="XM_022286905.1"/>
</dbReference>
<dbReference type="AlphaFoldDB" id="A0A6J1CNA9"/>
<keyword evidence="5" id="KW-0732">Signal</keyword>
<evidence type="ECO:0000313" key="8">
    <source>
        <dbReference type="RefSeq" id="XP_022142597.1"/>
    </source>
</evidence>